<dbReference type="Proteomes" id="UP000009168">
    <property type="component" value="Unassembled WGS sequence"/>
</dbReference>
<dbReference type="KEGG" id="tet:TTHERM_00790520"/>
<sequence length="1114" mass="130190">MLNIFLELWKAQQENRVVIPELYFPDTFILDENHDFIWVFRSKQEGKILRKKKQNSSVDNIVKSLVGQNLNLSIEYSSIDCTQLNQNSINNNYQSVTVQPETPFATFSRLNDQGEIEIQHFNSDQIKKFFGEVEYKNALPRDSIFLQRYLRTDQNEIHNHFIKVVYNNNFIQIEKRRNCFFWQNLTENSNKPKDREYYNCLISYEGPEQFTEVEKINEYTANQLKYIVKQICIQLESIHMKERGKVKQISLIFKKINDIIYLLHCNEISFEREQHIPKLWRMSFKNPFIVPLHIRCTSKPLLPPQQNQIVNRSMLQGGINKTVSNQSNNLKNLQLNTSNDSNLKLRSMLNKQQIDNTMFEEKENKNNSIDQKYQMCISCGQGSLMQLQDVMKNKLLRIRIKRGVRENFNGLRPLYESQQKQEKALFDKYTTVKVCHLCFEAYQEIQKEDESQQQLNLFYQSYGYSVKEQSQIAKKKQVNIHKARSKSFNLVSIDQTSDNSTSLINGQFLTPIENSSLKRRKSVNQCEGEEEEENSEDHFDESFLKNINDQSMINKDQSFSYRLNENSFDTKQLNKSFEQKNSIQNGLRERSIIQRAQLVQSRQNDSNEVSTYNFNKRHHSFSKAQQINNQYYQLNKNLQYKFKELRSKSTQRSQNLSNILPQFSDLQNDDASLINDMSFIQKAHNMNSITPITVADQKTISEALNLLQETSSKNLEGKNLNNRKISRLYPISVGRQRPSINPSLKQQYQVIIQNCSITPISNANLNDQSSISIQSNNKNRKNNLSTYNVVSEYFQQLEDSSFMANQTNLGNNDDTFLKKFYQQQAIEKDKRQSEQMIEINSINNSKDYISINNISNNQCLRSEDILNKMRDINNSKEMISDSHEKIISDYNSIYKDQKYQVQLLKQKSSLGKVNSAYENNTSSTTNIVNRSRNSSTASKSTNNTSLTQIQQRNNSVDLEGRLLANIRYLEKQLQESEIQNKINNNQLPQENQKENNYNIVNTKQNTNNFGSIKTQQPNQNFQLPPKPVISQKSITKQSNIKIPNTSNPLSEIQFQQQLKNNNNTENKQIQQKNRNSSNQIDYQQSSKSLQTNKKNRPENSVDNIQTSQSIRKIL</sequence>
<gene>
    <name evidence="2" type="ORF">TTHERM_00790520</name>
</gene>
<dbReference type="RefSeq" id="XP_001026150.2">
    <property type="nucleotide sequence ID" value="XM_001026150.2"/>
</dbReference>
<feature type="region of interest" description="Disordered" evidence="1">
    <location>
        <begin position="1003"/>
        <end position="1026"/>
    </location>
</feature>
<feature type="region of interest" description="Disordered" evidence="1">
    <location>
        <begin position="915"/>
        <end position="947"/>
    </location>
</feature>
<organism evidence="2 3">
    <name type="scientific">Tetrahymena thermophila (strain SB210)</name>
    <dbReference type="NCBI Taxonomy" id="312017"/>
    <lineage>
        <taxon>Eukaryota</taxon>
        <taxon>Sar</taxon>
        <taxon>Alveolata</taxon>
        <taxon>Ciliophora</taxon>
        <taxon>Intramacronucleata</taxon>
        <taxon>Oligohymenophorea</taxon>
        <taxon>Hymenostomatida</taxon>
        <taxon>Tetrahymenina</taxon>
        <taxon>Tetrahymenidae</taxon>
        <taxon>Tetrahymena</taxon>
    </lineage>
</organism>
<proteinExistence type="predicted"/>
<feature type="region of interest" description="Disordered" evidence="1">
    <location>
        <begin position="1065"/>
        <end position="1114"/>
    </location>
</feature>
<dbReference type="InParanoid" id="Q24DT5"/>
<reference evidence="3" key="1">
    <citation type="journal article" date="2006" name="PLoS Biol.">
        <title>Macronuclear genome sequence of the ciliate Tetrahymena thermophila, a model eukaryote.</title>
        <authorList>
            <person name="Eisen J.A."/>
            <person name="Coyne R.S."/>
            <person name="Wu M."/>
            <person name="Wu D."/>
            <person name="Thiagarajan M."/>
            <person name="Wortman J.R."/>
            <person name="Badger J.H."/>
            <person name="Ren Q."/>
            <person name="Amedeo P."/>
            <person name="Jones K.M."/>
            <person name="Tallon L.J."/>
            <person name="Delcher A.L."/>
            <person name="Salzberg S.L."/>
            <person name="Silva J.C."/>
            <person name="Haas B.J."/>
            <person name="Majoros W.H."/>
            <person name="Farzad M."/>
            <person name="Carlton J.M."/>
            <person name="Smith R.K. Jr."/>
            <person name="Garg J."/>
            <person name="Pearlman R.E."/>
            <person name="Karrer K.M."/>
            <person name="Sun L."/>
            <person name="Manning G."/>
            <person name="Elde N.C."/>
            <person name="Turkewitz A.P."/>
            <person name="Asai D.J."/>
            <person name="Wilkes D.E."/>
            <person name="Wang Y."/>
            <person name="Cai H."/>
            <person name="Collins K."/>
            <person name="Stewart B.A."/>
            <person name="Lee S.R."/>
            <person name="Wilamowska K."/>
            <person name="Weinberg Z."/>
            <person name="Ruzzo W.L."/>
            <person name="Wloga D."/>
            <person name="Gaertig J."/>
            <person name="Frankel J."/>
            <person name="Tsao C.-C."/>
            <person name="Gorovsky M.A."/>
            <person name="Keeling P.J."/>
            <person name="Waller R.F."/>
            <person name="Patron N.J."/>
            <person name="Cherry J.M."/>
            <person name="Stover N.A."/>
            <person name="Krieger C.J."/>
            <person name="del Toro C."/>
            <person name="Ryder H.F."/>
            <person name="Williamson S.C."/>
            <person name="Barbeau R.A."/>
            <person name="Hamilton E.P."/>
            <person name="Orias E."/>
        </authorList>
    </citation>
    <scope>NUCLEOTIDE SEQUENCE [LARGE SCALE GENOMIC DNA]</scope>
    <source>
        <strain evidence="3">SB210</strain>
    </source>
</reference>
<protein>
    <submittedName>
        <fullName evidence="2">Uncharacterized protein</fullName>
    </submittedName>
</protein>
<accession>Q24DT5</accession>
<dbReference type="HOGENOM" id="CLU_280824_0_0_1"/>
<dbReference type="AlphaFoldDB" id="Q24DT5"/>
<dbReference type="GeneID" id="7830363"/>
<evidence type="ECO:0000313" key="2">
    <source>
        <dbReference type="EMBL" id="EAS05905.2"/>
    </source>
</evidence>
<evidence type="ECO:0000256" key="1">
    <source>
        <dbReference type="SAM" id="MobiDB-lite"/>
    </source>
</evidence>
<evidence type="ECO:0000313" key="3">
    <source>
        <dbReference type="Proteomes" id="UP000009168"/>
    </source>
</evidence>
<feature type="compositionally biased region" description="Polar residues" evidence="1">
    <location>
        <begin position="915"/>
        <end position="928"/>
    </location>
</feature>
<feature type="compositionally biased region" description="Polar residues" evidence="1">
    <location>
        <begin position="1003"/>
        <end position="1022"/>
    </location>
</feature>
<dbReference type="EMBL" id="GG662316">
    <property type="protein sequence ID" value="EAS05905.2"/>
    <property type="molecule type" value="Genomic_DNA"/>
</dbReference>
<feature type="compositionally biased region" description="Low complexity" evidence="1">
    <location>
        <begin position="929"/>
        <end position="947"/>
    </location>
</feature>
<name>Q24DT5_TETTS</name>
<keyword evidence="3" id="KW-1185">Reference proteome</keyword>